<dbReference type="Proteomes" id="UP000186040">
    <property type="component" value="Unassembled WGS sequence"/>
</dbReference>
<evidence type="ECO:0008006" key="3">
    <source>
        <dbReference type="Google" id="ProtNLM"/>
    </source>
</evidence>
<keyword evidence="2" id="KW-1185">Reference proteome</keyword>
<protein>
    <recommendedName>
        <fullName evidence="3">ESX-1 secretion-associated protein</fullName>
    </recommendedName>
</protein>
<name>A0A1Q9LDA1_9PSEU</name>
<dbReference type="EMBL" id="MKQR01000028">
    <property type="protein sequence ID" value="OLR89992.1"/>
    <property type="molecule type" value="Genomic_DNA"/>
</dbReference>
<proteinExistence type="predicted"/>
<evidence type="ECO:0000313" key="2">
    <source>
        <dbReference type="Proteomes" id="UP000186040"/>
    </source>
</evidence>
<reference evidence="1 2" key="1">
    <citation type="submission" date="2016-10" db="EMBL/GenBank/DDBJ databases">
        <title>The Draft Genome Sequence of Actinokineospora bangkokensis 44EHWT reveals the biosynthetic pathway of antifungal compounds Thailandins with unusual extender unit butylmalonyl-CoA.</title>
        <authorList>
            <person name="Greule A."/>
            <person name="Intra B."/>
            <person name="Flemming S."/>
            <person name="Rommel M.G."/>
            <person name="Panbangred W."/>
            <person name="Bechthold A."/>
        </authorList>
    </citation>
    <scope>NUCLEOTIDE SEQUENCE [LARGE SCALE GENOMIC DNA]</scope>
    <source>
        <strain evidence="1 2">44EHW</strain>
    </source>
</reference>
<gene>
    <name evidence="1" type="ORF">BJP25_03150</name>
</gene>
<evidence type="ECO:0000313" key="1">
    <source>
        <dbReference type="EMBL" id="OLR89992.1"/>
    </source>
</evidence>
<dbReference type="OrthoDB" id="9967253at2"/>
<dbReference type="STRING" id="1193682.BJP25_03150"/>
<dbReference type="RefSeq" id="WP_075978200.1">
    <property type="nucleotide sequence ID" value="NZ_MKQR01000028.1"/>
</dbReference>
<comment type="caution">
    <text evidence="1">The sequence shown here is derived from an EMBL/GenBank/DDBJ whole genome shotgun (WGS) entry which is preliminary data.</text>
</comment>
<sequence>MSSTGFLAVDPGAAERAAGACRAQIARLDVHIRAAEGLADPDFGACALGRGLSGKFVEKRTAGDGLIARLRMAREGLESAARHFEATAAAYRATEEGAERALRFTGNLEQA</sequence>
<organism evidence="1 2">
    <name type="scientific">Actinokineospora bangkokensis</name>
    <dbReference type="NCBI Taxonomy" id="1193682"/>
    <lineage>
        <taxon>Bacteria</taxon>
        <taxon>Bacillati</taxon>
        <taxon>Actinomycetota</taxon>
        <taxon>Actinomycetes</taxon>
        <taxon>Pseudonocardiales</taxon>
        <taxon>Pseudonocardiaceae</taxon>
        <taxon>Actinokineospora</taxon>
    </lineage>
</organism>
<dbReference type="AlphaFoldDB" id="A0A1Q9LDA1"/>
<accession>A0A1Q9LDA1</accession>